<protein>
    <submittedName>
        <fullName evidence="1">Uncharacterized protein</fullName>
    </submittedName>
</protein>
<evidence type="ECO:0000313" key="1">
    <source>
        <dbReference type="EMBL" id="KAI5649969.1"/>
    </source>
</evidence>
<gene>
    <name evidence="1" type="ORF">M9H77_35974</name>
</gene>
<keyword evidence="2" id="KW-1185">Reference proteome</keyword>
<accession>A0ACB9ZQJ1</accession>
<organism evidence="1 2">
    <name type="scientific">Catharanthus roseus</name>
    <name type="common">Madagascar periwinkle</name>
    <name type="synonym">Vinca rosea</name>
    <dbReference type="NCBI Taxonomy" id="4058"/>
    <lineage>
        <taxon>Eukaryota</taxon>
        <taxon>Viridiplantae</taxon>
        <taxon>Streptophyta</taxon>
        <taxon>Embryophyta</taxon>
        <taxon>Tracheophyta</taxon>
        <taxon>Spermatophyta</taxon>
        <taxon>Magnoliopsida</taxon>
        <taxon>eudicotyledons</taxon>
        <taxon>Gunneridae</taxon>
        <taxon>Pentapetalae</taxon>
        <taxon>asterids</taxon>
        <taxon>lamiids</taxon>
        <taxon>Gentianales</taxon>
        <taxon>Apocynaceae</taxon>
        <taxon>Rauvolfioideae</taxon>
        <taxon>Vinceae</taxon>
        <taxon>Catharanthinae</taxon>
        <taxon>Catharanthus</taxon>
    </lineage>
</organism>
<proteinExistence type="predicted"/>
<dbReference type="EMBL" id="CM044708">
    <property type="protein sequence ID" value="KAI5649969.1"/>
    <property type="molecule type" value="Genomic_DNA"/>
</dbReference>
<dbReference type="Proteomes" id="UP001060085">
    <property type="component" value="Linkage Group LG08"/>
</dbReference>
<comment type="caution">
    <text evidence="1">The sequence shown here is derived from an EMBL/GenBank/DDBJ whole genome shotgun (WGS) entry which is preliminary data.</text>
</comment>
<evidence type="ECO:0000313" key="2">
    <source>
        <dbReference type="Proteomes" id="UP001060085"/>
    </source>
</evidence>
<sequence>MSIRAQAPTPFGEESSNSQHDIMQELQSLRDKIRDIIRDSQCYYPKSNGPFNCSRTTEFHQRVATTKSPTSNFKLWPKEEEAPRGTLQPPTKPKMEERRRIISNPPKCFECNSVGHYASSCLTKRALIFREDLNGWIEKEEDESGKCVEGEENGEDDEHGHSLPKVPAINLGNSSPLTIRIHISSFYHGSVNRVNACSENNHRSGNFTPKDILELLISLLILYLLSIILMIVMRTIDLELEIIFVIEHRESSKE</sequence>
<reference evidence="2" key="1">
    <citation type="journal article" date="2023" name="Nat. Plants">
        <title>Single-cell RNA sequencing provides a high-resolution roadmap for understanding the multicellular compartmentation of specialized metabolism.</title>
        <authorList>
            <person name="Sun S."/>
            <person name="Shen X."/>
            <person name="Li Y."/>
            <person name="Li Y."/>
            <person name="Wang S."/>
            <person name="Li R."/>
            <person name="Zhang H."/>
            <person name="Shen G."/>
            <person name="Guo B."/>
            <person name="Wei J."/>
            <person name="Xu J."/>
            <person name="St-Pierre B."/>
            <person name="Chen S."/>
            <person name="Sun C."/>
        </authorList>
    </citation>
    <scope>NUCLEOTIDE SEQUENCE [LARGE SCALE GENOMIC DNA]</scope>
</reference>
<name>A0ACB9ZQJ1_CATRO</name>